<dbReference type="EMBL" id="ABSV01000661">
    <property type="protein sequence ID" value="EDZ72624.1"/>
    <property type="molecule type" value="Genomic_DNA"/>
</dbReference>
<evidence type="ECO:0000313" key="2">
    <source>
        <dbReference type="EMBL" id="EDZ72624.1"/>
    </source>
</evidence>
<dbReference type="OrthoDB" id="4069039at2759"/>
<proteinExistence type="predicted"/>
<feature type="region of interest" description="Disordered" evidence="1">
    <location>
        <begin position="31"/>
        <end position="86"/>
    </location>
</feature>
<feature type="compositionally biased region" description="Basic and acidic residues" evidence="1">
    <location>
        <begin position="31"/>
        <end position="42"/>
    </location>
</feature>
<evidence type="ECO:0000256" key="1">
    <source>
        <dbReference type="SAM" id="MobiDB-lite"/>
    </source>
</evidence>
<dbReference type="InterPro" id="IPR035303">
    <property type="entry name" value="DUF5364"/>
</dbReference>
<dbReference type="Proteomes" id="UP000008988">
    <property type="component" value="Unassembled WGS sequence"/>
</dbReference>
<sequence length="209" mass="24066">MLQLITLFYLKRAKQKKNKTIENAMDAFSLKKDNRKKFQDKQKLKRKHATPSDRKYRLLNRQKEEKATTEEKDQDQEQPALKSNEDRYYEDPVLEDPHSAVANAELNKVLKDVLKNRLQQNDDATAVNNVANKDTLKIKDLKQMNTDELNRWLGRQNTTSAITAAEPESLVVPIHVQGDHDRAGKKISAPSTDLPEELETDQDFLDGLL</sequence>
<reference evidence="2 3" key="1">
    <citation type="journal article" date="2008" name="FEMS Yeast Res.">
        <title>Comparative genome analysis of a Saccharomyces cerevisiae wine strain.</title>
        <authorList>
            <person name="Borneman A.R."/>
            <person name="Forgan A.H."/>
            <person name="Pretorius I.S."/>
            <person name="Chambers P.J."/>
        </authorList>
    </citation>
    <scope>NUCLEOTIDE SEQUENCE [LARGE SCALE GENOMIC DNA]</scope>
    <source>
        <strain evidence="2 3">AWRI1631</strain>
    </source>
</reference>
<dbReference type="AlphaFoldDB" id="B5VHH0"/>
<feature type="compositionally biased region" description="Basic and acidic residues" evidence="1">
    <location>
        <begin position="50"/>
        <end position="71"/>
    </location>
</feature>
<gene>
    <name evidence="2" type="ORF">AWRI1631_51070</name>
</gene>
<comment type="caution">
    <text evidence="2">The sequence shown here is derived from an EMBL/GenBank/DDBJ whole genome shotgun (WGS) entry which is preliminary data.</text>
</comment>
<accession>B5VHH0</accession>
<feature type="region of interest" description="Disordered" evidence="1">
    <location>
        <begin position="179"/>
        <end position="209"/>
    </location>
</feature>
<feature type="compositionally biased region" description="Acidic residues" evidence="1">
    <location>
        <begin position="194"/>
        <end position="209"/>
    </location>
</feature>
<name>B5VHH0_YEAS6</name>
<organism evidence="2 3">
    <name type="scientific">Saccharomyces cerevisiae (strain AWRI1631)</name>
    <name type="common">Baker's yeast</name>
    <dbReference type="NCBI Taxonomy" id="545124"/>
    <lineage>
        <taxon>Eukaryota</taxon>
        <taxon>Fungi</taxon>
        <taxon>Dikarya</taxon>
        <taxon>Ascomycota</taxon>
        <taxon>Saccharomycotina</taxon>
        <taxon>Saccharomycetes</taxon>
        <taxon>Saccharomycetales</taxon>
        <taxon>Saccharomycetaceae</taxon>
        <taxon>Saccharomyces</taxon>
    </lineage>
</organism>
<dbReference type="Pfam" id="PF17322">
    <property type="entry name" value="DUF5364"/>
    <property type="match status" value="1"/>
</dbReference>
<protein>
    <submittedName>
        <fullName evidence="2">YER034Wp-like protein</fullName>
    </submittedName>
</protein>
<evidence type="ECO:0000313" key="3">
    <source>
        <dbReference type="Proteomes" id="UP000008988"/>
    </source>
</evidence>